<dbReference type="PANTHER" id="PTHR21568">
    <property type="entry name" value="TRNA PSEUDOURIDINE SYNTHASE PUS10"/>
    <property type="match status" value="1"/>
</dbReference>
<evidence type="ECO:0000313" key="11">
    <source>
        <dbReference type="Proteomes" id="UP001652680"/>
    </source>
</evidence>
<organism evidence="12">
    <name type="scientific">Drosophila rhopaloa</name>
    <name type="common">Fruit fly</name>
    <dbReference type="NCBI Taxonomy" id="1041015"/>
    <lineage>
        <taxon>Eukaryota</taxon>
        <taxon>Metazoa</taxon>
        <taxon>Ecdysozoa</taxon>
        <taxon>Arthropoda</taxon>
        <taxon>Hexapoda</taxon>
        <taxon>Insecta</taxon>
        <taxon>Pterygota</taxon>
        <taxon>Neoptera</taxon>
        <taxon>Endopterygota</taxon>
        <taxon>Diptera</taxon>
        <taxon>Brachycera</taxon>
        <taxon>Muscomorpha</taxon>
        <taxon>Ephydroidea</taxon>
        <taxon>Drosophilidae</taxon>
        <taxon>Drosophila</taxon>
        <taxon>Sophophora</taxon>
    </lineage>
</organism>
<proteinExistence type="inferred from homology"/>
<evidence type="ECO:0000256" key="5">
    <source>
        <dbReference type="ARBA" id="ARBA00075270"/>
    </source>
</evidence>
<dbReference type="InterPro" id="IPR048741">
    <property type="entry name" value="Pus10-like_C"/>
</dbReference>
<evidence type="ECO:0000256" key="4">
    <source>
        <dbReference type="ARBA" id="ARBA00023235"/>
    </source>
</evidence>
<keyword evidence="4" id="KW-0413">Isomerase</keyword>
<dbReference type="RefSeq" id="XP_016979355.1">
    <property type="nucleotide sequence ID" value="XM_017123866.1"/>
</dbReference>
<comment type="similarity">
    <text evidence="1">Belongs to the pseudouridine synthase Pus10 family.</text>
</comment>
<dbReference type="GO" id="GO:0160148">
    <property type="term" value="F:tRNA pseudouridine(55) synthase activity"/>
    <property type="evidence" value="ECO:0007669"/>
    <property type="project" value="UniProtKB-EC"/>
</dbReference>
<dbReference type="Gene3D" id="3.30.70.2510">
    <property type="match status" value="1"/>
</dbReference>
<reference evidence="12" key="2">
    <citation type="submission" date="2025-04" db="UniProtKB">
        <authorList>
            <consortium name="RefSeq"/>
        </authorList>
    </citation>
    <scope>IDENTIFICATION</scope>
</reference>
<dbReference type="OrthoDB" id="29661at2759"/>
<evidence type="ECO:0000256" key="6">
    <source>
        <dbReference type="ARBA" id="ARBA00079393"/>
    </source>
</evidence>
<dbReference type="FunFam" id="3.30.70.3190:FF:000001">
    <property type="entry name" value="tRNA pseudouridine synthase Pus10"/>
    <property type="match status" value="1"/>
</dbReference>
<dbReference type="SUPFAM" id="SSF55120">
    <property type="entry name" value="Pseudouridine synthase"/>
    <property type="match status" value="1"/>
</dbReference>
<evidence type="ECO:0000259" key="8">
    <source>
        <dbReference type="Pfam" id="PF21237"/>
    </source>
</evidence>
<keyword evidence="11" id="KW-1185">Reference proteome</keyword>
<dbReference type="InterPro" id="IPR048742">
    <property type="entry name" value="Pus10_N_euk"/>
</dbReference>
<reference evidence="11" key="1">
    <citation type="journal article" date="2021" name="Elife">
        <title>Highly contiguous assemblies of 101 drosophilid genomes.</title>
        <authorList>
            <person name="Kim B.Y."/>
            <person name="Wang J.R."/>
            <person name="Miller D.E."/>
            <person name="Barmina O."/>
            <person name="Delaney E."/>
            <person name="Thompson A."/>
            <person name="Comeault A.A."/>
            <person name="Peede D."/>
            <person name="D'Agostino E.R."/>
            <person name="Pelaez J."/>
            <person name="Aguilar J.M."/>
            <person name="Haji D."/>
            <person name="Matsunaga T."/>
            <person name="Armstrong E.E."/>
            <person name="Zych M."/>
            <person name="Ogawa Y."/>
            <person name="Stamenkovic-Radak M."/>
            <person name="Jelic M."/>
            <person name="Veselinovic M.S."/>
            <person name="Tanaskovic M."/>
            <person name="Eric P."/>
            <person name="Gao J.J."/>
            <person name="Katoh T.K."/>
            <person name="Toda M.J."/>
            <person name="Watabe H."/>
            <person name="Watada M."/>
            <person name="Davis J.S."/>
            <person name="Moyle L.C."/>
            <person name="Manoli G."/>
            <person name="Bertolini E."/>
            <person name="Kostal V."/>
            <person name="Hawley R.S."/>
            <person name="Takahashi A."/>
            <person name="Jones C.D."/>
            <person name="Price D.K."/>
            <person name="Whiteman N."/>
            <person name="Kopp A."/>
            <person name="Matute D.R."/>
            <person name="Petrov D.A."/>
        </authorList>
    </citation>
    <scope>NUCLEOTIDE SEQUENCE [LARGE SCALE GENOMIC DNA]</scope>
</reference>
<evidence type="ECO:0000313" key="10">
    <source>
        <dbReference type="EnsemblMetazoa" id="XP_016979355.1"/>
    </source>
</evidence>
<sequence>MVLVSARTALHVLFIKIIVFIKKNMKNQDLVDYLRSCGVCGVCQLRYLKARGSEYKDVKETLRKLDVEVNEIVENGEAAISPEDRPAKKARRGICSTCLGLFSEDFQMELLAGILASDFAKYDCQKIVLAICLPMSLQLKQLAMWFALQRKFGAAVDGNNPPDVPIKEAVKLILHPIICEKLSKEYDANGLMINIDLTHKLEDEEVEKLVKLNKDAFPAKAAYQKRIEISRGLLEKQYQPSKVKAETFEKYFEIPCSTVEEPLKLTSIDLQGPLVCVAGRYRKLSRELSHTPWVMNGQRLMEDSIEEIIIRHVGPHFTERLDKITFMSSGREDVDVRCLGKGRPFVLEIPNAIRSCLSKEKAYKMEQAVDTSGKVSVLNLQVVAREDLTQIKTGEEQKKKFYRALCALKEPVSVEILSKLQIPQSFDIQQKTPIRVLHRRPLHTRPRTIYSVKAKVQRGNPKALVIDIVTQAGTYIKELVHGEFGRTTPSLSSILGKHIDIQALDVVGIDLEWPPEVDNSTPTEEGATNIR</sequence>
<evidence type="ECO:0000313" key="12">
    <source>
        <dbReference type="RefSeq" id="XP_016979355.1"/>
    </source>
</evidence>
<reference evidence="10" key="3">
    <citation type="submission" date="2025-05" db="UniProtKB">
        <authorList>
            <consortium name="EnsemblMetazoa"/>
        </authorList>
    </citation>
    <scope>IDENTIFICATION</scope>
</reference>
<dbReference type="Pfam" id="PF21237">
    <property type="entry name" value="Pus10_N_euk"/>
    <property type="match status" value="1"/>
</dbReference>
<feature type="domain" description="Pus10 N-terminal eukaryotes" evidence="8">
    <location>
        <begin position="95"/>
        <end position="259"/>
    </location>
</feature>
<accession>A0A6P4EMC0</accession>
<keyword evidence="3" id="KW-0819">tRNA processing</keyword>
<name>A0A6P4EMC0_DRORH</name>
<dbReference type="GeneID" id="108044744"/>
<dbReference type="Pfam" id="PF21238">
    <property type="entry name" value="Pus10_C"/>
    <property type="match status" value="1"/>
</dbReference>
<evidence type="ECO:0000259" key="9">
    <source>
        <dbReference type="Pfam" id="PF21238"/>
    </source>
</evidence>
<dbReference type="Proteomes" id="UP001652680">
    <property type="component" value="Unassembled WGS sequence"/>
</dbReference>
<feature type="domain" description="Pus10-like C-terminal" evidence="9">
    <location>
        <begin position="277"/>
        <end position="510"/>
    </location>
</feature>
<evidence type="ECO:0000256" key="7">
    <source>
        <dbReference type="ARBA" id="ARBA00083669"/>
    </source>
</evidence>
<dbReference type="FunFam" id="3.30.70.2510:FF:000001">
    <property type="entry name" value="tRNA pseudouridine synthase Pus10"/>
    <property type="match status" value="1"/>
</dbReference>
<dbReference type="GO" id="GO:0031119">
    <property type="term" value="P:tRNA pseudouridine synthesis"/>
    <property type="evidence" value="ECO:0007669"/>
    <property type="project" value="UniProtKB-ARBA"/>
</dbReference>
<protein>
    <recommendedName>
        <fullName evidence="2">tRNA pseudouridine(55) synthase</fullName>
        <ecNumber evidence="2">5.4.99.25</ecNumber>
    </recommendedName>
    <alternativeName>
        <fullName evidence="7">tRNA pseudouridine 55 synthase</fullName>
    </alternativeName>
    <alternativeName>
        <fullName evidence="5">tRNA pseudouridylate synthase</fullName>
    </alternativeName>
    <alternativeName>
        <fullName evidence="6">tRNA-uridine isomerase</fullName>
    </alternativeName>
</protein>
<dbReference type="CTD" id="150962"/>
<dbReference type="EnsemblMetazoa" id="XM_017123866.2">
    <property type="protein sequence ID" value="XP_016979355.1"/>
    <property type="gene ID" value="LOC108044744"/>
</dbReference>
<evidence type="ECO:0000256" key="3">
    <source>
        <dbReference type="ARBA" id="ARBA00022694"/>
    </source>
</evidence>
<dbReference type="GO" id="GO:0003723">
    <property type="term" value="F:RNA binding"/>
    <property type="evidence" value="ECO:0007669"/>
    <property type="project" value="InterPro"/>
</dbReference>
<dbReference type="AlphaFoldDB" id="A0A6P4EMC0"/>
<gene>
    <name evidence="12" type="primary">LOC108044744</name>
    <name evidence="10" type="synonym">108044744</name>
</gene>
<evidence type="ECO:0000256" key="2">
    <source>
        <dbReference type="ARBA" id="ARBA00012787"/>
    </source>
</evidence>
<dbReference type="Gene3D" id="3.30.70.3190">
    <property type="match status" value="1"/>
</dbReference>
<dbReference type="InterPro" id="IPR039894">
    <property type="entry name" value="Pus10-like"/>
</dbReference>
<dbReference type="InterPro" id="IPR020103">
    <property type="entry name" value="PsdUridine_synth_cat_dom_sf"/>
</dbReference>
<dbReference type="EC" id="5.4.99.25" evidence="2"/>
<dbReference type="PANTHER" id="PTHR21568:SF0">
    <property type="entry name" value="TRNA PSEUDOURIDINE SYNTHASE PUS10"/>
    <property type="match status" value="1"/>
</dbReference>
<evidence type="ECO:0000256" key="1">
    <source>
        <dbReference type="ARBA" id="ARBA00009652"/>
    </source>
</evidence>